<protein>
    <submittedName>
        <fullName evidence="1">Uncharacterized protein</fullName>
    </submittedName>
</protein>
<proteinExistence type="predicted"/>
<gene>
    <name evidence="1" type="ORF">HPB49_003228</name>
</gene>
<reference evidence="1" key="1">
    <citation type="submission" date="2020-05" db="EMBL/GenBank/DDBJ databases">
        <title>Large-scale comparative analyses of tick genomes elucidate their genetic diversity and vector capacities.</title>
        <authorList>
            <person name="Jia N."/>
            <person name="Wang J."/>
            <person name="Shi W."/>
            <person name="Du L."/>
            <person name="Sun Y."/>
            <person name="Zhan W."/>
            <person name="Jiang J."/>
            <person name="Wang Q."/>
            <person name="Zhang B."/>
            <person name="Ji P."/>
            <person name="Sakyi L.B."/>
            <person name="Cui X."/>
            <person name="Yuan T."/>
            <person name="Jiang B."/>
            <person name="Yang W."/>
            <person name="Lam T.T.-Y."/>
            <person name="Chang Q."/>
            <person name="Ding S."/>
            <person name="Wang X."/>
            <person name="Zhu J."/>
            <person name="Ruan X."/>
            <person name="Zhao L."/>
            <person name="Wei J."/>
            <person name="Que T."/>
            <person name="Du C."/>
            <person name="Cheng J."/>
            <person name="Dai P."/>
            <person name="Han X."/>
            <person name="Huang E."/>
            <person name="Gao Y."/>
            <person name="Liu J."/>
            <person name="Shao H."/>
            <person name="Ye R."/>
            <person name="Li L."/>
            <person name="Wei W."/>
            <person name="Wang X."/>
            <person name="Wang C."/>
            <person name="Yang T."/>
            <person name="Huo Q."/>
            <person name="Li W."/>
            <person name="Guo W."/>
            <person name="Chen H."/>
            <person name="Zhou L."/>
            <person name="Ni X."/>
            <person name="Tian J."/>
            <person name="Zhou Y."/>
            <person name="Sheng Y."/>
            <person name="Liu T."/>
            <person name="Pan Y."/>
            <person name="Xia L."/>
            <person name="Li J."/>
            <person name="Zhao F."/>
            <person name="Cao W."/>
        </authorList>
    </citation>
    <scope>NUCLEOTIDE SEQUENCE</scope>
    <source>
        <strain evidence="1">Dsil-2018</strain>
    </source>
</reference>
<accession>A0ACB8C752</accession>
<evidence type="ECO:0000313" key="2">
    <source>
        <dbReference type="Proteomes" id="UP000821865"/>
    </source>
</evidence>
<sequence>MVEDILRQVDAMISCKGFGEEGEFKASAKRRTKTCGGKCFSASCPGISQTADDSESEHGPLSKRTRKDIVVVYWISFLDQNQRVLLFTQDERVWRDARKVVGGEQSHLELFVSLHGAGVSLVSESLVELAYLSVCSAPAQWEVRVHEAWKPLTLELAAWLEYRWSSRSRVAELKDYVQVMKAILMLLPKIAQTKASSTGK</sequence>
<comment type="caution">
    <text evidence="1">The sequence shown here is derived from an EMBL/GenBank/DDBJ whole genome shotgun (WGS) entry which is preliminary data.</text>
</comment>
<dbReference type="Proteomes" id="UP000821865">
    <property type="component" value="Chromosome 8"/>
</dbReference>
<dbReference type="EMBL" id="CM023477">
    <property type="protein sequence ID" value="KAH7936711.1"/>
    <property type="molecule type" value="Genomic_DNA"/>
</dbReference>
<keyword evidence="2" id="KW-1185">Reference proteome</keyword>
<organism evidence="1 2">
    <name type="scientific">Dermacentor silvarum</name>
    <name type="common">Tick</name>
    <dbReference type="NCBI Taxonomy" id="543639"/>
    <lineage>
        <taxon>Eukaryota</taxon>
        <taxon>Metazoa</taxon>
        <taxon>Ecdysozoa</taxon>
        <taxon>Arthropoda</taxon>
        <taxon>Chelicerata</taxon>
        <taxon>Arachnida</taxon>
        <taxon>Acari</taxon>
        <taxon>Parasitiformes</taxon>
        <taxon>Ixodida</taxon>
        <taxon>Ixodoidea</taxon>
        <taxon>Ixodidae</taxon>
        <taxon>Rhipicephalinae</taxon>
        <taxon>Dermacentor</taxon>
    </lineage>
</organism>
<name>A0ACB8C752_DERSI</name>
<evidence type="ECO:0000313" key="1">
    <source>
        <dbReference type="EMBL" id="KAH7936711.1"/>
    </source>
</evidence>